<dbReference type="SUPFAM" id="SSF50685">
    <property type="entry name" value="Barwin-like endoglucanases"/>
    <property type="match status" value="1"/>
</dbReference>
<organism evidence="9 10">
    <name type="scientific">Planoprotostelium fungivorum</name>
    <dbReference type="NCBI Taxonomy" id="1890364"/>
    <lineage>
        <taxon>Eukaryota</taxon>
        <taxon>Amoebozoa</taxon>
        <taxon>Evosea</taxon>
        <taxon>Variosea</taxon>
        <taxon>Cavosteliida</taxon>
        <taxon>Cavosteliaceae</taxon>
        <taxon>Planoprotostelium</taxon>
    </lineage>
</organism>
<keyword evidence="3" id="KW-0732">Signal</keyword>
<evidence type="ECO:0000256" key="2">
    <source>
        <dbReference type="ARBA" id="ARBA00022669"/>
    </source>
</evidence>
<dbReference type="SUPFAM" id="SSF57016">
    <property type="entry name" value="Plant lectins/antimicrobial peptides"/>
    <property type="match status" value="1"/>
</dbReference>
<dbReference type="PANTHER" id="PTHR31836">
    <property type="match status" value="1"/>
</dbReference>
<dbReference type="AlphaFoldDB" id="A0A2P6NM78"/>
<dbReference type="GO" id="GO:0008061">
    <property type="term" value="F:chitin binding"/>
    <property type="evidence" value="ECO:0007669"/>
    <property type="project" value="UniProtKB-UniRule"/>
</dbReference>
<protein>
    <submittedName>
        <fullName evidence="9">Uncharacterized protein</fullName>
    </submittedName>
</protein>
<comment type="similarity">
    <text evidence="1">Belongs to the expansin family. Expansin A subfamily.</text>
</comment>
<evidence type="ECO:0000256" key="3">
    <source>
        <dbReference type="ARBA" id="ARBA00022729"/>
    </source>
</evidence>
<dbReference type="Pfam" id="PF03330">
    <property type="entry name" value="DPBB_1"/>
    <property type="match status" value="1"/>
</dbReference>
<dbReference type="PROSITE" id="PS50941">
    <property type="entry name" value="CHIT_BIND_I_2"/>
    <property type="match status" value="1"/>
</dbReference>
<reference evidence="9 10" key="1">
    <citation type="journal article" date="2018" name="Genome Biol. Evol.">
        <title>Multiple Roots of Fruiting Body Formation in Amoebozoa.</title>
        <authorList>
            <person name="Hillmann F."/>
            <person name="Forbes G."/>
            <person name="Novohradska S."/>
            <person name="Ferling I."/>
            <person name="Riege K."/>
            <person name="Groth M."/>
            <person name="Westermann M."/>
            <person name="Marz M."/>
            <person name="Spaller T."/>
            <person name="Winckler T."/>
            <person name="Schaap P."/>
            <person name="Glockner G."/>
        </authorList>
    </citation>
    <scope>NUCLEOTIDE SEQUENCE [LARGE SCALE GENOMIC DNA]</scope>
    <source>
        <strain evidence="9 10">Jena</strain>
    </source>
</reference>
<dbReference type="InterPro" id="IPR018371">
    <property type="entry name" value="Chitin-binding_1_CS"/>
</dbReference>
<evidence type="ECO:0000256" key="6">
    <source>
        <dbReference type="SAM" id="MobiDB-lite"/>
    </source>
</evidence>
<evidence type="ECO:0000259" key="7">
    <source>
        <dbReference type="PROSITE" id="PS50941"/>
    </source>
</evidence>
<dbReference type="EMBL" id="MDYQ01000051">
    <property type="protein sequence ID" value="PRP85053.1"/>
    <property type="molecule type" value="Genomic_DNA"/>
</dbReference>
<dbReference type="Pfam" id="PF00187">
    <property type="entry name" value="Chitin_bind_1"/>
    <property type="match status" value="1"/>
</dbReference>
<evidence type="ECO:0000313" key="10">
    <source>
        <dbReference type="Proteomes" id="UP000241769"/>
    </source>
</evidence>
<evidence type="ECO:0000256" key="1">
    <source>
        <dbReference type="ARBA" id="ARBA00005392"/>
    </source>
</evidence>
<dbReference type="Pfam" id="PF14295">
    <property type="entry name" value="PAN_4"/>
    <property type="match status" value="1"/>
</dbReference>
<dbReference type="OrthoDB" id="406505at2759"/>
<name>A0A2P6NM78_9EUKA</name>
<keyword evidence="4 5" id="KW-1015">Disulfide bond</keyword>
<dbReference type="CDD" id="cd00035">
    <property type="entry name" value="ChtBD1"/>
    <property type="match status" value="1"/>
</dbReference>
<comment type="caution">
    <text evidence="9">The sequence shown here is derived from an EMBL/GenBank/DDBJ whole genome shotgun (WGS) entry which is preliminary data.</text>
</comment>
<feature type="disulfide bond" evidence="5">
    <location>
        <begin position="106"/>
        <end position="120"/>
    </location>
</feature>
<comment type="caution">
    <text evidence="5">Lacks conserved residue(s) required for the propagation of feature annotation.</text>
</comment>
<dbReference type="Gene3D" id="2.40.40.10">
    <property type="entry name" value="RlpA-like domain"/>
    <property type="match status" value="1"/>
</dbReference>
<keyword evidence="10" id="KW-1185">Reference proteome</keyword>
<keyword evidence="2 5" id="KW-0147">Chitin-binding</keyword>
<dbReference type="InterPro" id="IPR036908">
    <property type="entry name" value="RlpA-like_sf"/>
</dbReference>
<dbReference type="InterPro" id="IPR003609">
    <property type="entry name" value="Pan_app"/>
</dbReference>
<feature type="domain" description="Apple" evidence="8">
    <location>
        <begin position="128"/>
        <end position="197"/>
    </location>
</feature>
<dbReference type="InterPro" id="IPR009009">
    <property type="entry name" value="RlpA-like_DPBB"/>
</dbReference>
<dbReference type="InterPro" id="IPR051477">
    <property type="entry name" value="Expansin_CellWall"/>
</dbReference>
<feature type="disulfide bond" evidence="5">
    <location>
        <begin position="124"/>
        <end position="128"/>
    </location>
</feature>
<evidence type="ECO:0000259" key="8">
    <source>
        <dbReference type="PROSITE" id="PS50948"/>
    </source>
</evidence>
<dbReference type="PROSITE" id="PS50948">
    <property type="entry name" value="PAN"/>
    <property type="match status" value="1"/>
</dbReference>
<evidence type="ECO:0000256" key="5">
    <source>
        <dbReference type="PROSITE-ProRule" id="PRU00261"/>
    </source>
</evidence>
<dbReference type="SMART" id="SM00270">
    <property type="entry name" value="ChtBD1"/>
    <property type="match status" value="1"/>
</dbReference>
<evidence type="ECO:0000256" key="4">
    <source>
        <dbReference type="ARBA" id="ARBA00023157"/>
    </source>
</evidence>
<dbReference type="InParanoid" id="A0A2P6NM78"/>
<dbReference type="InterPro" id="IPR001002">
    <property type="entry name" value="Chitin-bd_1"/>
</dbReference>
<gene>
    <name evidence="9" type="ORF">PROFUN_07237</name>
</gene>
<proteinExistence type="inferred from homology"/>
<dbReference type="CDD" id="cd22191">
    <property type="entry name" value="DPBB_RlpA_EXP_N-like"/>
    <property type="match status" value="1"/>
</dbReference>
<dbReference type="PANTHER" id="PTHR31836:SF21">
    <property type="entry name" value="EXPANSIN-LIKE PROTEIN 7"/>
    <property type="match status" value="1"/>
</dbReference>
<sequence length="313" mass="33405">MPTAAPLYLPVFRCPYPPVSVWRGAFRDVGELVLSLKCIKDPLDKSEADKCRQHMSRKPRTPVRNGTIKATPYSTPITAMQKLLVIFLIAASIVAAQNCGCASGTCCSQWGYCGSGDSYCGAGCRQNCGNSNRNGPYGPIEMTDRPGQDLSQGTAGNPEDCQTQCFRNNQCTAWAFDTCGDRCWLKTGSPGTNPTGCRASGVISRGNGNSDTFSGDGTFFNPGLGACGTYAGDNDLVAALNGDQWGSNPNGNPNNNPNCKKMARVRGPLGEVTVVIQDRCGPCRHGDLDLSPAAYNRIADPNAGRVRITWSWV</sequence>
<evidence type="ECO:0000313" key="9">
    <source>
        <dbReference type="EMBL" id="PRP85053.1"/>
    </source>
</evidence>
<dbReference type="PROSITE" id="PS00026">
    <property type="entry name" value="CHIT_BIND_I_1"/>
    <property type="match status" value="1"/>
</dbReference>
<feature type="domain" description="Chitin-binding type-1" evidence="7">
    <location>
        <begin position="96"/>
        <end position="130"/>
    </location>
</feature>
<accession>A0A2P6NM78</accession>
<feature type="disulfide bond" evidence="5">
    <location>
        <begin position="101"/>
        <end position="113"/>
    </location>
</feature>
<feature type="region of interest" description="Disordered" evidence="6">
    <location>
        <begin position="49"/>
        <end position="69"/>
    </location>
</feature>
<dbReference type="Proteomes" id="UP000241769">
    <property type="component" value="Unassembled WGS sequence"/>
</dbReference>
<dbReference type="InterPro" id="IPR036861">
    <property type="entry name" value="Endochitinase-like_sf"/>
</dbReference>
<dbReference type="Gene3D" id="3.30.60.10">
    <property type="entry name" value="Endochitinase-like"/>
    <property type="match status" value="1"/>
</dbReference>
<dbReference type="Gene3D" id="3.50.4.10">
    <property type="entry name" value="Hepatocyte Growth Factor"/>
    <property type="match status" value="1"/>
</dbReference>